<dbReference type="PROSITE" id="PS00324">
    <property type="entry name" value="ASPARTOKINASE"/>
    <property type="match status" value="1"/>
</dbReference>
<dbReference type="InterPro" id="IPR036393">
    <property type="entry name" value="AceGlu_kinase-like_sf"/>
</dbReference>
<dbReference type="Pfam" id="PF00696">
    <property type="entry name" value="AA_kinase"/>
    <property type="match status" value="1"/>
</dbReference>
<dbReference type="GO" id="GO:0009090">
    <property type="term" value="P:homoserine biosynthetic process"/>
    <property type="evidence" value="ECO:0007669"/>
    <property type="project" value="TreeGrafter"/>
</dbReference>
<feature type="domain" description="ACT" evidence="8">
    <location>
        <begin position="431"/>
        <end position="504"/>
    </location>
</feature>
<evidence type="ECO:0000256" key="4">
    <source>
        <dbReference type="ARBA" id="ARBA00022741"/>
    </source>
</evidence>
<dbReference type="PANTHER" id="PTHR21499">
    <property type="entry name" value="ASPARTATE KINASE"/>
    <property type="match status" value="1"/>
</dbReference>
<name>W7U6D4_9STRA</name>
<dbReference type="OrthoDB" id="4323675at2759"/>
<dbReference type="Proteomes" id="UP000019335">
    <property type="component" value="Chromosome 5"/>
</dbReference>
<dbReference type="Gene3D" id="3.30.70.260">
    <property type="match status" value="2"/>
</dbReference>
<comment type="pathway">
    <text evidence="7">Amino-acid biosynthesis; L-threonine biosynthesis; L-threonine from L-aspartate: step 1/5.</text>
</comment>
<evidence type="ECO:0000256" key="5">
    <source>
        <dbReference type="ARBA" id="ARBA00022777"/>
    </source>
</evidence>
<dbReference type="InterPro" id="IPR042199">
    <property type="entry name" value="AsparK_Bifunc_asparK/hSer_DH"/>
</dbReference>
<dbReference type="UniPathway" id="UPA00050">
    <property type="reaction ID" value="UER00461"/>
</dbReference>
<dbReference type="GO" id="GO:0005829">
    <property type="term" value="C:cytosol"/>
    <property type="evidence" value="ECO:0007669"/>
    <property type="project" value="TreeGrafter"/>
</dbReference>
<keyword evidence="7" id="KW-0028">Amino-acid biosynthesis</keyword>
<comment type="similarity">
    <text evidence="1">Belongs to the aspartokinase family.</text>
</comment>
<gene>
    <name evidence="9" type="ORF">Naga_100004g167</name>
</gene>
<dbReference type="SUPFAM" id="SSF53633">
    <property type="entry name" value="Carbamate kinase-like"/>
    <property type="match status" value="1"/>
</dbReference>
<keyword evidence="10" id="KW-1185">Reference proteome</keyword>
<dbReference type="Pfam" id="PF22468">
    <property type="entry name" value="ACT_9"/>
    <property type="match status" value="1"/>
</dbReference>
<dbReference type="InterPro" id="IPR001048">
    <property type="entry name" value="Asp/Glu/Uridylate_kinase"/>
</dbReference>
<evidence type="ECO:0000259" key="8">
    <source>
        <dbReference type="PROSITE" id="PS51671"/>
    </source>
</evidence>
<sequence>MTQLYEIEPSLLTSNIGCTISVTKAMGQLAITYLFALLVAKQSVQAFVPRFKGSGPAIVTQPSARFLGPKAMPVTRSRREGLDLVMSLSEASAKSTKVGEAETEVESADHRQSNQKAIRVIMKFGGSSLANAERVDYVASLIKSQIEQGYRPTVVCSAMGKTTNNLLNAGHFALEGSVYIDSLRTLHLSTAQELGMGDEVLAALEELLDELKNLLSGVSCLRELTPRTLDYLVSFGERLSVRIVAARLNQLGVPAQHFESWSLGLRTNSDFGKAEILPESYSAIKEAMKKLDDSMVAVVTGFIGHDSEGRITTLGRGGSDLTASTIGAAVPVDEIQVWKDVNGIMTANPKVVSNAVPVPFVSFEEASELAYFGAEILHPISMVPAMRYNIQVRVKNSYNPDHPGTVILADKDYTQLVTAITSKRNVELLDIVSTWMLGQYGFLSRVFSIFEEQKVSVDCVATSEVSISLTLDTKKQDDHAEDRLVKALSEIAAVTVHRDRAIISLIANVARSSEVLSIVFNALKEAGIQVEMLSQGASKVNISLIVKDEDAERCTQILHDRFFGESSAVGGV</sequence>
<proteinExistence type="inferred from homology"/>
<dbReference type="AlphaFoldDB" id="W7U6D4"/>
<evidence type="ECO:0000313" key="9">
    <source>
        <dbReference type="EMBL" id="EWM28259.1"/>
    </source>
</evidence>
<evidence type="ECO:0000256" key="7">
    <source>
        <dbReference type="RuleBase" id="RU004249"/>
    </source>
</evidence>
<keyword evidence="4" id="KW-0547">Nucleotide-binding</keyword>
<accession>W7U6D4</accession>
<dbReference type="PROSITE" id="PS51671">
    <property type="entry name" value="ACT"/>
    <property type="match status" value="1"/>
</dbReference>
<dbReference type="UniPathway" id="UPA00051">
    <property type="reaction ID" value="UER00462"/>
</dbReference>
<keyword evidence="6" id="KW-0067">ATP-binding</keyword>
<dbReference type="GO" id="GO:0005524">
    <property type="term" value="F:ATP binding"/>
    <property type="evidence" value="ECO:0007669"/>
    <property type="project" value="UniProtKB-KW"/>
</dbReference>
<dbReference type="InterPro" id="IPR018042">
    <property type="entry name" value="Aspartate_kinase_CS"/>
</dbReference>
<dbReference type="EC" id="2.7.2.4" evidence="2"/>
<evidence type="ECO:0000256" key="3">
    <source>
        <dbReference type="ARBA" id="ARBA00022679"/>
    </source>
</evidence>
<dbReference type="InterPro" id="IPR054352">
    <property type="entry name" value="ACT_Aspartokinase"/>
</dbReference>
<evidence type="ECO:0000256" key="2">
    <source>
        <dbReference type="ARBA" id="ARBA00013059"/>
    </source>
</evidence>
<dbReference type="PANTHER" id="PTHR21499:SF59">
    <property type="entry name" value="ASPARTOKINASE"/>
    <property type="match status" value="1"/>
</dbReference>
<organism evidence="9 10">
    <name type="scientific">Nannochloropsis gaditana</name>
    <dbReference type="NCBI Taxonomy" id="72520"/>
    <lineage>
        <taxon>Eukaryota</taxon>
        <taxon>Sar</taxon>
        <taxon>Stramenopiles</taxon>
        <taxon>Ochrophyta</taxon>
        <taxon>Eustigmatophyceae</taxon>
        <taxon>Eustigmatales</taxon>
        <taxon>Monodopsidaceae</taxon>
        <taxon>Nannochloropsis</taxon>
    </lineage>
</organism>
<dbReference type="FunFam" id="1.20.120.1320:FF:000001">
    <property type="entry name" value="Aspartokinase"/>
    <property type="match status" value="1"/>
</dbReference>
<protein>
    <recommendedName>
        <fullName evidence="2">aspartate kinase</fullName>
        <ecNumber evidence="2">2.7.2.4</ecNumber>
    </recommendedName>
</protein>
<comment type="pathway">
    <text evidence="7">Amino-acid biosynthesis; L-methionine biosynthesis via de novo pathway; L-homoserine from L-aspartate: step 1/3.</text>
</comment>
<dbReference type="InterPro" id="IPR002912">
    <property type="entry name" value="ACT_dom"/>
</dbReference>
<keyword evidence="5 9" id="KW-0418">Kinase</keyword>
<dbReference type="GO" id="GO:0004072">
    <property type="term" value="F:aspartate kinase activity"/>
    <property type="evidence" value="ECO:0007669"/>
    <property type="project" value="UniProtKB-EC"/>
</dbReference>
<evidence type="ECO:0000256" key="6">
    <source>
        <dbReference type="ARBA" id="ARBA00022840"/>
    </source>
</evidence>
<evidence type="ECO:0000256" key="1">
    <source>
        <dbReference type="ARBA" id="ARBA00010122"/>
    </source>
</evidence>
<evidence type="ECO:0000313" key="10">
    <source>
        <dbReference type="Proteomes" id="UP000019335"/>
    </source>
</evidence>
<dbReference type="Gene3D" id="3.40.1160.10">
    <property type="entry name" value="Acetylglutamate kinase-like"/>
    <property type="match status" value="1"/>
</dbReference>
<dbReference type="Gene3D" id="1.20.120.1320">
    <property type="entry name" value="Aspartokinase, catalytic domain"/>
    <property type="match status" value="1"/>
</dbReference>
<dbReference type="UniPathway" id="UPA00034">
    <property type="reaction ID" value="UER00015"/>
</dbReference>
<dbReference type="SUPFAM" id="SSF55021">
    <property type="entry name" value="ACT-like"/>
    <property type="match status" value="2"/>
</dbReference>
<comment type="pathway">
    <text evidence="7">Amino-acid biosynthesis; L-lysine biosynthesis via DAP pathway; (S)-tetrahydrodipicolinate from L-aspartate: step 1/4.</text>
</comment>
<keyword evidence="3" id="KW-0808">Transferase</keyword>
<dbReference type="NCBIfam" id="TIGR00657">
    <property type="entry name" value="asp_kinases"/>
    <property type="match status" value="1"/>
</dbReference>
<dbReference type="InterPro" id="IPR001341">
    <property type="entry name" value="Asp_kinase"/>
</dbReference>
<dbReference type="GO" id="GO:0009088">
    <property type="term" value="P:threonine biosynthetic process"/>
    <property type="evidence" value="ECO:0007669"/>
    <property type="project" value="UniProtKB-UniPathway"/>
</dbReference>
<dbReference type="EMBL" id="AZIL01000352">
    <property type="protein sequence ID" value="EWM28259.1"/>
    <property type="molecule type" value="Genomic_DNA"/>
</dbReference>
<dbReference type="InterPro" id="IPR045865">
    <property type="entry name" value="ACT-like_dom_sf"/>
</dbReference>
<dbReference type="GO" id="GO:0009089">
    <property type="term" value="P:lysine biosynthetic process via diaminopimelate"/>
    <property type="evidence" value="ECO:0007669"/>
    <property type="project" value="UniProtKB-UniPathway"/>
</dbReference>
<comment type="caution">
    <text evidence="9">The sequence shown here is derived from an EMBL/GenBank/DDBJ whole genome shotgun (WGS) entry which is preliminary data.</text>
</comment>
<reference evidence="9 10" key="1">
    <citation type="journal article" date="2014" name="Mol. Plant">
        <title>Chromosome Scale Genome Assembly and Transcriptome Profiling of Nannochloropsis gaditana in Nitrogen Depletion.</title>
        <authorList>
            <person name="Corteggiani Carpinelli E."/>
            <person name="Telatin A."/>
            <person name="Vitulo N."/>
            <person name="Forcato C."/>
            <person name="D'Angelo M."/>
            <person name="Schiavon R."/>
            <person name="Vezzi A."/>
            <person name="Giacometti G.M."/>
            <person name="Morosinotto T."/>
            <person name="Valle G."/>
        </authorList>
    </citation>
    <scope>NUCLEOTIDE SEQUENCE [LARGE SCALE GENOMIC DNA]</scope>
    <source>
        <strain evidence="9 10">B-31</strain>
    </source>
</reference>